<feature type="chain" id="PRO_5012338245" description="Hydrophobin" evidence="1">
    <location>
        <begin position="19"/>
        <end position="114"/>
    </location>
</feature>
<feature type="signal peptide" evidence="1">
    <location>
        <begin position="1"/>
        <end position="18"/>
    </location>
</feature>
<dbReference type="EMBL" id="NJEU01000168">
    <property type="protein sequence ID" value="PHH79985.1"/>
    <property type="molecule type" value="Genomic_DNA"/>
</dbReference>
<protein>
    <recommendedName>
        <fullName evidence="4">Hydrophobin</fullName>
    </recommendedName>
</protein>
<evidence type="ECO:0000313" key="2">
    <source>
        <dbReference type="EMBL" id="PHH79985.1"/>
    </source>
</evidence>
<organism evidence="2 3">
    <name type="scientific">Ophiocordyceps australis</name>
    <dbReference type="NCBI Taxonomy" id="1399860"/>
    <lineage>
        <taxon>Eukaryota</taxon>
        <taxon>Fungi</taxon>
        <taxon>Dikarya</taxon>
        <taxon>Ascomycota</taxon>
        <taxon>Pezizomycotina</taxon>
        <taxon>Sordariomycetes</taxon>
        <taxon>Hypocreomycetidae</taxon>
        <taxon>Hypocreales</taxon>
        <taxon>Ophiocordycipitaceae</taxon>
        <taxon>Ophiocordyceps</taxon>
    </lineage>
</organism>
<evidence type="ECO:0000313" key="3">
    <source>
        <dbReference type="Proteomes" id="UP000224854"/>
    </source>
</evidence>
<sequence length="114" mass="12111">MYAFKLFALALAAVTVSAVPADMKKHHDVPNTWNWAKKECSGSHNVSCCNKNDSDGGAGGIPIDLTLTCTNIPIGILAILLPPPSWCDTTVCCDTTQNGLSRLIHDLKVDMGLG</sequence>
<dbReference type="AlphaFoldDB" id="A0A2C5ZDL4"/>
<dbReference type="Proteomes" id="UP000224854">
    <property type="component" value="Unassembled WGS sequence"/>
</dbReference>
<evidence type="ECO:0008006" key="4">
    <source>
        <dbReference type="Google" id="ProtNLM"/>
    </source>
</evidence>
<comment type="caution">
    <text evidence="2">The sequence shown here is derived from an EMBL/GenBank/DDBJ whole genome shotgun (WGS) entry which is preliminary data.</text>
</comment>
<reference evidence="2 3" key="1">
    <citation type="submission" date="2017-06" db="EMBL/GenBank/DDBJ databases">
        <title>Ant-infecting Ophiocordyceps genomes reveal a high diversity of potential behavioral manipulation genes and a possible major role for enterotoxins.</title>
        <authorList>
            <person name="De Bekker C."/>
            <person name="Evans H.C."/>
            <person name="Brachmann A."/>
            <person name="Hughes D.P."/>
        </authorList>
    </citation>
    <scope>NUCLEOTIDE SEQUENCE [LARGE SCALE GENOMIC DNA]</scope>
    <source>
        <strain evidence="2 3">1348a</strain>
    </source>
</reference>
<proteinExistence type="predicted"/>
<name>A0A2C5ZDL4_9HYPO</name>
<keyword evidence="3" id="KW-1185">Reference proteome</keyword>
<evidence type="ECO:0000256" key="1">
    <source>
        <dbReference type="SAM" id="SignalP"/>
    </source>
</evidence>
<keyword evidence="1" id="KW-0732">Signal</keyword>
<gene>
    <name evidence="2" type="ORF">CDD82_2031</name>
</gene>
<accession>A0A2C5ZDL4</accession>